<dbReference type="InterPro" id="IPR036412">
    <property type="entry name" value="HAD-like_sf"/>
</dbReference>
<dbReference type="AlphaFoldDB" id="A0A081NJ93"/>
<evidence type="ECO:0000256" key="20">
    <source>
        <dbReference type="ARBA" id="ARBA00029719"/>
    </source>
</evidence>
<feature type="transmembrane region" description="Helical" evidence="24">
    <location>
        <begin position="747"/>
        <end position="765"/>
    </location>
</feature>
<dbReference type="STRING" id="1137799.GZ78_13625"/>
<accession>A0A081NJ93</accession>
<evidence type="ECO:0000256" key="18">
    <source>
        <dbReference type="ARBA" id="ARBA00023065"/>
    </source>
</evidence>
<dbReference type="GO" id="GO:0016887">
    <property type="term" value="F:ATP hydrolysis activity"/>
    <property type="evidence" value="ECO:0007669"/>
    <property type="project" value="InterPro"/>
</dbReference>
<dbReference type="PRINTS" id="PR00120">
    <property type="entry name" value="HATPASE"/>
</dbReference>
<dbReference type="GO" id="GO:0005507">
    <property type="term" value="F:copper ion binding"/>
    <property type="evidence" value="ECO:0007669"/>
    <property type="project" value="TreeGrafter"/>
</dbReference>
<dbReference type="eggNOG" id="COG2217">
    <property type="taxonomic scope" value="Bacteria"/>
</dbReference>
<comment type="catalytic activity">
    <reaction evidence="22">
        <text>Cu(+)(in) + ATP + H2O = Cu(+)(out) + ADP + phosphate + H(+)</text>
        <dbReference type="Rhea" id="RHEA:25792"/>
        <dbReference type="ChEBI" id="CHEBI:15377"/>
        <dbReference type="ChEBI" id="CHEBI:15378"/>
        <dbReference type="ChEBI" id="CHEBI:30616"/>
        <dbReference type="ChEBI" id="CHEBI:43474"/>
        <dbReference type="ChEBI" id="CHEBI:49552"/>
        <dbReference type="ChEBI" id="CHEBI:456216"/>
        <dbReference type="EC" id="7.2.2.8"/>
    </reaction>
</comment>
<sequence length="781" mass="82205">MNFADKTAMVEGNADSASLVSAVETAGFGAEVIPSDSERQFSIPSIHCASCVSKIESALLKVPGVESASVNLADKTCSVQGQPEAGAILQALENAGYPGTELTPESDIQEKQEQEDKKQYHHLLKHTAIALGLGIPLMIWGVVTGEMSVNTPFQQIAWGGVGLATLLILVFSGKHYFTGMWKALKHGNTNMDTLIAIGTGIAWLYSMVVVLFPHLLPFAARHVYFEASAMIIGLINLGHALELRAKGKTSKAIKRLLGLQVKTARVVRDGQEIDIPTHQVLKGDIVRVRPGEKIAVDGVVTEGSSLVDESMLTGEPLAVKKMPEEEVSAGTLNKNGSLLFRAEKVGSETALAHIIALVKKAQSSKMPIARMADQISSVFVPVVLVIAILAASIWFFFGPAPALAHALVVATTVLIIACPCALGLATPMSVMAGVGKAAELGMLIRKGDSLQQASKLTTIVLDKTGTITEGVPKVTELISTTADTEEERNRILQIAASIESASEHPLADAIVDSAKQQSLSLSPVSDFHAVTGQGVTGSVAEKSVMLGNEKLMAASNIDVSSLASTSESLANQGKTPMYLAVDNQLAGLIAVADPVRKDSKAAIDRLHKLGIKVMMLTGDNKLTAAAVAQQVGIDDFQAEVMPEDKESYVRQLQEHGLKVGMTGDGINDAPALARADVGFAIGSGTDVAIESADITLIRSSLHGLADAVELSRTTLRNIKQNLFGALVYNSLGIPIAAGILYPLTGILLNPVVAGAAMALSSVTVVSNANRLRLFKPTAREA</sequence>
<dbReference type="GO" id="GO:0043682">
    <property type="term" value="F:P-type divalent copper transporter activity"/>
    <property type="evidence" value="ECO:0007669"/>
    <property type="project" value="TreeGrafter"/>
</dbReference>
<dbReference type="PROSITE" id="PS50889">
    <property type="entry name" value="S4"/>
    <property type="match status" value="1"/>
</dbReference>
<dbReference type="InterPro" id="IPR023214">
    <property type="entry name" value="HAD_sf"/>
</dbReference>
<keyword evidence="11 24" id="KW-0547">Nucleotide-binding</keyword>
<dbReference type="InterPro" id="IPR008250">
    <property type="entry name" value="ATPase_P-typ_transduc_dom_A_sf"/>
</dbReference>
<evidence type="ECO:0000256" key="21">
    <source>
        <dbReference type="ARBA" id="ARBA00033239"/>
    </source>
</evidence>
<evidence type="ECO:0000256" key="11">
    <source>
        <dbReference type="ARBA" id="ARBA00022741"/>
    </source>
</evidence>
<reference evidence="26 27" key="1">
    <citation type="submission" date="2014-06" db="EMBL/GenBank/DDBJ databases">
        <title>Whole Genome Sequences of Three Symbiotic Endozoicomonas Bacteria.</title>
        <authorList>
            <person name="Neave M.J."/>
            <person name="Apprill A."/>
            <person name="Voolstra C.R."/>
        </authorList>
    </citation>
    <scope>NUCLEOTIDE SEQUENCE [LARGE SCALE GENOMIC DNA]</scope>
    <source>
        <strain evidence="26 27">DSM 25634</strain>
    </source>
</reference>
<dbReference type="Gene3D" id="2.70.150.10">
    <property type="entry name" value="Calcium-transporting ATPase, cytoplasmic transduction domain A"/>
    <property type="match status" value="1"/>
</dbReference>
<dbReference type="InterPro" id="IPR023298">
    <property type="entry name" value="ATPase_P-typ_TM_dom_sf"/>
</dbReference>
<evidence type="ECO:0000256" key="15">
    <source>
        <dbReference type="ARBA" id="ARBA00022967"/>
    </source>
</evidence>
<dbReference type="InterPro" id="IPR006121">
    <property type="entry name" value="HMA_dom"/>
</dbReference>
<dbReference type="EMBL" id="JOKH01000002">
    <property type="protein sequence ID" value="KEQ18516.1"/>
    <property type="molecule type" value="Genomic_DNA"/>
</dbReference>
<feature type="transmembrane region" description="Helical" evidence="24">
    <location>
        <begin position="403"/>
        <end position="426"/>
    </location>
</feature>
<evidence type="ECO:0000256" key="2">
    <source>
        <dbReference type="ARBA" id="ARBA00006024"/>
    </source>
</evidence>
<comment type="similarity">
    <text evidence="2 24">Belongs to the cation transport ATPase (P-type) (TC 3.A.3) family. Type IB subfamily.</text>
</comment>
<dbReference type="InterPro" id="IPR044492">
    <property type="entry name" value="P_typ_ATPase_HD_dom"/>
</dbReference>
<dbReference type="FunFam" id="2.70.150.10:FF:000020">
    <property type="entry name" value="Copper-exporting P-type ATPase A"/>
    <property type="match status" value="1"/>
</dbReference>
<dbReference type="NCBIfam" id="TIGR01511">
    <property type="entry name" value="ATPase-IB1_Cu"/>
    <property type="match status" value="1"/>
</dbReference>
<keyword evidence="18" id="KW-0406">Ion transport</keyword>
<evidence type="ECO:0000313" key="27">
    <source>
        <dbReference type="Proteomes" id="UP000028073"/>
    </source>
</evidence>
<evidence type="ECO:0000256" key="8">
    <source>
        <dbReference type="ARBA" id="ARBA00022692"/>
    </source>
</evidence>
<dbReference type="InterPro" id="IPR001757">
    <property type="entry name" value="P_typ_ATPase"/>
</dbReference>
<keyword evidence="15" id="KW-1278">Translocase</keyword>
<feature type="transmembrane region" description="Helical" evidence="24">
    <location>
        <begin position="194"/>
        <end position="216"/>
    </location>
</feature>
<evidence type="ECO:0000256" key="22">
    <source>
        <dbReference type="ARBA" id="ARBA00049289"/>
    </source>
</evidence>
<dbReference type="SFLD" id="SFLDG00002">
    <property type="entry name" value="C1.7:_P-type_atpase_like"/>
    <property type="match status" value="1"/>
</dbReference>
<dbReference type="CDD" id="cd00371">
    <property type="entry name" value="HMA"/>
    <property type="match status" value="1"/>
</dbReference>
<evidence type="ECO:0000256" key="12">
    <source>
        <dbReference type="ARBA" id="ARBA00022796"/>
    </source>
</evidence>
<dbReference type="SFLD" id="SFLDF00027">
    <property type="entry name" value="p-type_atpase"/>
    <property type="match status" value="1"/>
</dbReference>
<dbReference type="PRINTS" id="PR00119">
    <property type="entry name" value="CATATPASE"/>
</dbReference>
<keyword evidence="7" id="KW-0597">Phosphoprotein</keyword>
<feature type="transmembrane region" description="Helical" evidence="24">
    <location>
        <begin position="222"/>
        <end position="241"/>
    </location>
</feature>
<evidence type="ECO:0000256" key="23">
    <source>
        <dbReference type="PROSITE-ProRule" id="PRU00182"/>
    </source>
</evidence>
<dbReference type="InterPro" id="IPR018303">
    <property type="entry name" value="ATPase_P-typ_P_site"/>
</dbReference>
<keyword evidence="19 24" id="KW-0472">Membrane</keyword>
<feature type="transmembrane region" description="Helical" evidence="24">
    <location>
        <begin position="155"/>
        <end position="173"/>
    </location>
</feature>
<dbReference type="Gene3D" id="3.40.1110.10">
    <property type="entry name" value="Calcium-transporting ATPase, cytoplasmic domain N"/>
    <property type="match status" value="1"/>
</dbReference>
<dbReference type="Proteomes" id="UP000028073">
    <property type="component" value="Unassembled WGS sequence"/>
</dbReference>
<organism evidence="26 27">
    <name type="scientific">Endozoicomonas numazuensis</name>
    <dbReference type="NCBI Taxonomy" id="1137799"/>
    <lineage>
        <taxon>Bacteria</taxon>
        <taxon>Pseudomonadati</taxon>
        <taxon>Pseudomonadota</taxon>
        <taxon>Gammaproteobacteria</taxon>
        <taxon>Oceanospirillales</taxon>
        <taxon>Endozoicomonadaceae</taxon>
        <taxon>Endozoicomonas</taxon>
    </lineage>
</organism>
<gene>
    <name evidence="26" type="primary">copA</name>
    <name evidence="26" type="ORF">GZ78_13625</name>
</gene>
<evidence type="ECO:0000256" key="10">
    <source>
        <dbReference type="ARBA" id="ARBA00022737"/>
    </source>
</evidence>
<dbReference type="PANTHER" id="PTHR43520:SF6">
    <property type="entry name" value="COPPER-EXPORTING P-TYPE ATPASE"/>
    <property type="match status" value="1"/>
</dbReference>
<evidence type="ECO:0000256" key="1">
    <source>
        <dbReference type="ARBA" id="ARBA00004651"/>
    </source>
</evidence>
<evidence type="ECO:0000256" key="7">
    <source>
        <dbReference type="ARBA" id="ARBA00022553"/>
    </source>
</evidence>
<dbReference type="PROSITE" id="PS01047">
    <property type="entry name" value="HMA_1"/>
    <property type="match status" value="1"/>
</dbReference>
<keyword evidence="6 24" id="KW-1003">Cell membrane</keyword>
<dbReference type="GO" id="GO:0055070">
    <property type="term" value="P:copper ion homeostasis"/>
    <property type="evidence" value="ECO:0007669"/>
    <property type="project" value="TreeGrafter"/>
</dbReference>
<dbReference type="SUPFAM" id="SSF81653">
    <property type="entry name" value="Calcium ATPase, transduction domain A"/>
    <property type="match status" value="1"/>
</dbReference>
<dbReference type="InterPro" id="IPR036163">
    <property type="entry name" value="HMA_dom_sf"/>
</dbReference>
<dbReference type="GO" id="GO:0140581">
    <property type="term" value="F:P-type monovalent copper transporter activity"/>
    <property type="evidence" value="ECO:0007669"/>
    <property type="project" value="UniProtKB-EC"/>
</dbReference>
<evidence type="ECO:0000256" key="4">
    <source>
        <dbReference type="ARBA" id="ARBA00015102"/>
    </source>
</evidence>
<dbReference type="GO" id="GO:0005524">
    <property type="term" value="F:ATP binding"/>
    <property type="evidence" value="ECO:0007669"/>
    <property type="project" value="UniProtKB-UniRule"/>
</dbReference>
<keyword evidence="10" id="KW-0677">Repeat</keyword>
<dbReference type="EC" id="7.2.2.8" evidence="3"/>
<dbReference type="NCBIfam" id="TIGR01525">
    <property type="entry name" value="ATPase-IB_hvy"/>
    <property type="match status" value="1"/>
</dbReference>
<dbReference type="Gene3D" id="3.40.50.1000">
    <property type="entry name" value="HAD superfamily/HAD-like"/>
    <property type="match status" value="1"/>
</dbReference>
<dbReference type="InterPro" id="IPR017969">
    <property type="entry name" value="Heavy-metal-associated_CS"/>
</dbReference>
<dbReference type="SUPFAM" id="SSF56784">
    <property type="entry name" value="HAD-like"/>
    <property type="match status" value="1"/>
</dbReference>
<dbReference type="GO" id="GO:0005886">
    <property type="term" value="C:plasma membrane"/>
    <property type="evidence" value="ECO:0007669"/>
    <property type="project" value="UniProtKB-SubCell"/>
</dbReference>
<dbReference type="NCBIfam" id="TIGR01494">
    <property type="entry name" value="ATPase_P-type"/>
    <property type="match status" value="1"/>
</dbReference>
<dbReference type="SUPFAM" id="SSF55008">
    <property type="entry name" value="HMA, heavy metal-associated domain"/>
    <property type="match status" value="1"/>
</dbReference>
<dbReference type="CDD" id="cd02094">
    <property type="entry name" value="P-type_ATPase_Cu-like"/>
    <property type="match status" value="1"/>
</dbReference>
<feature type="domain" description="HMA" evidence="25">
    <location>
        <begin position="37"/>
        <end position="100"/>
    </location>
</feature>
<keyword evidence="5" id="KW-0813">Transport</keyword>
<keyword evidence="17" id="KW-0186">Copper</keyword>
<comment type="caution">
    <text evidence="26">The sequence shown here is derived from an EMBL/GenBank/DDBJ whole genome shotgun (WGS) entry which is preliminary data.</text>
</comment>
<evidence type="ECO:0000259" key="25">
    <source>
        <dbReference type="PROSITE" id="PS50846"/>
    </source>
</evidence>
<keyword evidence="8 24" id="KW-0812">Transmembrane</keyword>
<keyword evidence="13 24" id="KW-0067">ATP-binding</keyword>
<dbReference type="PROSITE" id="PS50846">
    <property type="entry name" value="HMA_2"/>
    <property type="match status" value="1"/>
</dbReference>
<evidence type="ECO:0000256" key="13">
    <source>
        <dbReference type="ARBA" id="ARBA00022840"/>
    </source>
</evidence>
<evidence type="ECO:0000256" key="14">
    <source>
        <dbReference type="ARBA" id="ARBA00022842"/>
    </source>
</evidence>
<proteinExistence type="inferred from homology"/>
<evidence type="ECO:0000256" key="16">
    <source>
        <dbReference type="ARBA" id="ARBA00022989"/>
    </source>
</evidence>
<evidence type="ECO:0000313" key="26">
    <source>
        <dbReference type="EMBL" id="KEQ18516.1"/>
    </source>
</evidence>
<comment type="subcellular location">
    <subcellularLocation>
        <location evidence="1">Cell membrane</location>
        <topology evidence="1">Multi-pass membrane protein</topology>
    </subcellularLocation>
</comment>
<keyword evidence="23" id="KW-0694">RNA-binding</keyword>
<evidence type="ECO:0000256" key="24">
    <source>
        <dbReference type="RuleBase" id="RU362081"/>
    </source>
</evidence>
<dbReference type="Gene3D" id="3.30.70.100">
    <property type="match status" value="1"/>
</dbReference>
<dbReference type="Pfam" id="PF00403">
    <property type="entry name" value="HMA"/>
    <property type="match status" value="1"/>
</dbReference>
<evidence type="ECO:0000256" key="19">
    <source>
        <dbReference type="ARBA" id="ARBA00023136"/>
    </source>
</evidence>
<dbReference type="Pfam" id="PF00122">
    <property type="entry name" value="E1-E2_ATPase"/>
    <property type="match status" value="1"/>
</dbReference>
<dbReference type="SFLD" id="SFLDS00003">
    <property type="entry name" value="Haloacid_Dehalogenase"/>
    <property type="match status" value="1"/>
</dbReference>
<dbReference type="SUPFAM" id="SSF81665">
    <property type="entry name" value="Calcium ATPase, transmembrane domain M"/>
    <property type="match status" value="1"/>
</dbReference>
<dbReference type="GO" id="GO:0003723">
    <property type="term" value="F:RNA binding"/>
    <property type="evidence" value="ECO:0007669"/>
    <property type="project" value="UniProtKB-KW"/>
</dbReference>
<keyword evidence="12" id="KW-0187">Copper transport</keyword>
<feature type="transmembrane region" description="Helical" evidence="24">
    <location>
        <begin position="722"/>
        <end position="741"/>
    </location>
</feature>
<evidence type="ECO:0000256" key="6">
    <source>
        <dbReference type="ARBA" id="ARBA00022475"/>
    </source>
</evidence>
<dbReference type="Pfam" id="PF00702">
    <property type="entry name" value="Hydrolase"/>
    <property type="match status" value="1"/>
</dbReference>
<evidence type="ECO:0000256" key="17">
    <source>
        <dbReference type="ARBA" id="ARBA00023008"/>
    </source>
</evidence>
<dbReference type="GO" id="GO:0060003">
    <property type="term" value="P:copper ion export"/>
    <property type="evidence" value="ECO:0007669"/>
    <property type="project" value="UniProtKB-ARBA"/>
</dbReference>
<evidence type="ECO:0000256" key="9">
    <source>
        <dbReference type="ARBA" id="ARBA00022723"/>
    </source>
</evidence>
<dbReference type="InterPro" id="IPR027256">
    <property type="entry name" value="P-typ_ATPase_IB"/>
</dbReference>
<dbReference type="PANTHER" id="PTHR43520">
    <property type="entry name" value="ATP7, ISOFORM B"/>
    <property type="match status" value="1"/>
</dbReference>
<evidence type="ECO:0000256" key="5">
    <source>
        <dbReference type="ARBA" id="ARBA00022448"/>
    </source>
</evidence>
<dbReference type="PROSITE" id="PS00154">
    <property type="entry name" value="ATPASE_E1_E2"/>
    <property type="match status" value="1"/>
</dbReference>
<dbReference type="InterPro" id="IPR059000">
    <property type="entry name" value="ATPase_P-type_domA"/>
</dbReference>
<feature type="transmembrane region" description="Helical" evidence="24">
    <location>
        <begin position="123"/>
        <end position="143"/>
    </location>
</feature>
<keyword evidence="27" id="KW-1185">Reference proteome</keyword>
<name>A0A081NJ93_9GAMM</name>
<keyword evidence="16 24" id="KW-1133">Transmembrane helix</keyword>
<feature type="transmembrane region" description="Helical" evidence="24">
    <location>
        <begin position="375"/>
        <end position="397"/>
    </location>
</feature>
<keyword evidence="14" id="KW-0460">Magnesium</keyword>
<dbReference type="FunFam" id="3.40.50.1000:FF:000144">
    <property type="entry name" value="copper-transporting ATPase 1 isoform X2"/>
    <property type="match status" value="1"/>
</dbReference>
<evidence type="ECO:0000256" key="3">
    <source>
        <dbReference type="ARBA" id="ARBA00012517"/>
    </source>
</evidence>
<protein>
    <recommendedName>
        <fullName evidence="4">Copper-exporting P-type ATPase</fullName>
        <ecNumber evidence="3">7.2.2.8</ecNumber>
    </recommendedName>
    <alternativeName>
        <fullName evidence="20">Copper-exporting P-type ATPase A</fullName>
    </alternativeName>
    <alternativeName>
        <fullName evidence="21">Cu(+)-exporting ATPase</fullName>
    </alternativeName>
</protein>
<keyword evidence="9 24" id="KW-0479">Metal-binding</keyword>
<dbReference type="InterPro" id="IPR023299">
    <property type="entry name" value="ATPase_P-typ_cyto_dom_N"/>
</dbReference>